<dbReference type="PANTHER" id="PTHR36173">
    <property type="entry name" value="RIBONUCLEASE VAPC16-RELATED"/>
    <property type="match status" value="1"/>
</dbReference>
<evidence type="ECO:0000313" key="3">
    <source>
        <dbReference type="Proteomes" id="UP000654452"/>
    </source>
</evidence>
<dbReference type="CDD" id="cd09872">
    <property type="entry name" value="PIN_Sll0205-like"/>
    <property type="match status" value="1"/>
</dbReference>
<dbReference type="Pfam" id="PF01850">
    <property type="entry name" value="PIN"/>
    <property type="match status" value="1"/>
</dbReference>
<protein>
    <submittedName>
        <fullName evidence="2">Type II toxin-antitoxin system VapC family toxin</fullName>
    </submittedName>
</protein>
<proteinExistence type="predicted"/>
<dbReference type="InterPro" id="IPR041705">
    <property type="entry name" value="PIN_Sll0205"/>
</dbReference>
<reference evidence="2 3" key="1">
    <citation type="submission" date="2021-01" db="EMBL/GenBank/DDBJ databases">
        <title>Azospirillum sp. YIM DDC1 draft genome.</title>
        <authorList>
            <person name="Wang Y.-X."/>
        </authorList>
    </citation>
    <scope>NUCLEOTIDE SEQUENCE [LARGE SCALE GENOMIC DNA]</scope>
    <source>
        <strain evidence="2 3">YIM DDC1</strain>
    </source>
</reference>
<comment type="caution">
    <text evidence="2">The sequence shown here is derived from an EMBL/GenBank/DDBJ whole genome shotgun (WGS) entry which is preliminary data.</text>
</comment>
<gene>
    <name evidence="2" type="ORF">JJL56_28065</name>
</gene>
<accession>A0ABS1I7N3</accession>
<dbReference type="SUPFAM" id="SSF88723">
    <property type="entry name" value="PIN domain-like"/>
    <property type="match status" value="1"/>
</dbReference>
<name>A0ABS1I7N3_9PROT</name>
<dbReference type="InterPro" id="IPR029060">
    <property type="entry name" value="PIN-like_dom_sf"/>
</dbReference>
<feature type="domain" description="PIN" evidence="1">
    <location>
        <begin position="4"/>
        <end position="120"/>
    </location>
</feature>
<keyword evidence="3" id="KW-1185">Reference proteome</keyword>
<dbReference type="PANTHER" id="PTHR36173:SF2">
    <property type="entry name" value="RIBONUCLEASE VAPC16"/>
    <property type="match status" value="1"/>
</dbReference>
<evidence type="ECO:0000313" key="2">
    <source>
        <dbReference type="EMBL" id="MBK4722717.1"/>
    </source>
</evidence>
<dbReference type="EMBL" id="JAEPIV010000029">
    <property type="protein sequence ID" value="MBK4722717.1"/>
    <property type="molecule type" value="Genomic_DNA"/>
</dbReference>
<dbReference type="InterPro" id="IPR052919">
    <property type="entry name" value="TA_system_RNase"/>
</dbReference>
<dbReference type="InterPro" id="IPR002716">
    <property type="entry name" value="PIN_dom"/>
</dbReference>
<evidence type="ECO:0000259" key="1">
    <source>
        <dbReference type="Pfam" id="PF01850"/>
    </source>
</evidence>
<dbReference type="RefSeq" id="WP_200487103.1">
    <property type="nucleotide sequence ID" value="NZ_JAEPIV010000029.1"/>
</dbReference>
<dbReference type="Proteomes" id="UP000654452">
    <property type="component" value="Unassembled WGS sequence"/>
</dbReference>
<sequence>MKLLIDTHILVWMAGEPERLSPAAAAAVVDPDNGVFVSAVSVWEISIKRALGRLTFPLERLDALLAEMGVEVLGLTAAHAIAAGELPRHHDDPFDQALVAQARIEGMTLVSADRNIARYGVPVIP</sequence>
<organism evidence="2 3">
    <name type="scientific">Azospirillum aestuarii</name>
    <dbReference type="NCBI Taxonomy" id="2802052"/>
    <lineage>
        <taxon>Bacteria</taxon>
        <taxon>Pseudomonadati</taxon>
        <taxon>Pseudomonadota</taxon>
        <taxon>Alphaproteobacteria</taxon>
        <taxon>Rhodospirillales</taxon>
        <taxon>Azospirillaceae</taxon>
        <taxon>Azospirillum</taxon>
    </lineage>
</organism>
<dbReference type="Gene3D" id="3.40.50.1010">
    <property type="entry name" value="5'-nuclease"/>
    <property type="match status" value="1"/>
</dbReference>